<keyword evidence="2" id="KW-0812">Transmembrane</keyword>
<dbReference type="PIRSF" id="PIRSF026631">
    <property type="entry name" value="UCP026631"/>
    <property type="match status" value="1"/>
</dbReference>
<dbReference type="InterPro" id="IPR005182">
    <property type="entry name" value="YdbS-like_PH"/>
</dbReference>
<gene>
    <name evidence="4" type="ORF">FHS22_000596</name>
</gene>
<protein>
    <submittedName>
        <fullName evidence="4">Putative membrane protein</fullName>
    </submittedName>
</protein>
<dbReference type="EMBL" id="JACHJJ010000001">
    <property type="protein sequence ID" value="MBB5961358.1"/>
    <property type="molecule type" value="Genomic_DNA"/>
</dbReference>
<dbReference type="RefSeq" id="WP_184938105.1">
    <property type="nucleotide sequence ID" value="NZ_BAAAWZ010000001.1"/>
</dbReference>
<feature type="transmembrane region" description="Helical" evidence="2">
    <location>
        <begin position="383"/>
        <end position="404"/>
    </location>
</feature>
<keyword evidence="5" id="KW-1185">Reference proteome</keyword>
<dbReference type="PANTHER" id="PTHR34473:SF2">
    <property type="entry name" value="UPF0699 TRANSMEMBRANE PROTEIN YDBT"/>
    <property type="match status" value="1"/>
</dbReference>
<organism evidence="4 5">
    <name type="scientific">Planomonospora venezuelensis</name>
    <dbReference type="NCBI Taxonomy" id="1999"/>
    <lineage>
        <taxon>Bacteria</taxon>
        <taxon>Bacillati</taxon>
        <taxon>Actinomycetota</taxon>
        <taxon>Actinomycetes</taxon>
        <taxon>Streptosporangiales</taxon>
        <taxon>Streptosporangiaceae</taxon>
        <taxon>Planomonospora</taxon>
    </lineage>
</organism>
<evidence type="ECO:0000256" key="1">
    <source>
        <dbReference type="SAM" id="MobiDB-lite"/>
    </source>
</evidence>
<reference evidence="4 5" key="1">
    <citation type="submission" date="2020-08" db="EMBL/GenBank/DDBJ databases">
        <title>Genomic Encyclopedia of Type Strains, Phase III (KMG-III): the genomes of soil and plant-associated and newly described type strains.</title>
        <authorList>
            <person name="Whitman W."/>
        </authorList>
    </citation>
    <scope>NUCLEOTIDE SEQUENCE [LARGE SCALE GENOMIC DNA]</scope>
    <source>
        <strain evidence="4 5">CECT 3303</strain>
    </source>
</reference>
<feature type="transmembrane region" description="Helical" evidence="2">
    <location>
        <begin position="168"/>
        <end position="189"/>
    </location>
</feature>
<dbReference type="PANTHER" id="PTHR34473">
    <property type="entry name" value="UPF0699 TRANSMEMBRANE PROTEIN YDBS"/>
    <property type="match status" value="1"/>
</dbReference>
<dbReference type="Pfam" id="PF03703">
    <property type="entry name" value="bPH_2"/>
    <property type="match status" value="2"/>
</dbReference>
<evidence type="ECO:0000259" key="3">
    <source>
        <dbReference type="Pfam" id="PF03703"/>
    </source>
</evidence>
<feature type="transmembrane region" description="Helical" evidence="2">
    <location>
        <begin position="46"/>
        <end position="68"/>
    </location>
</feature>
<feature type="domain" description="YdbS-like PH" evidence="3">
    <location>
        <begin position="442"/>
        <end position="502"/>
    </location>
</feature>
<feature type="transmembrane region" description="Helical" evidence="2">
    <location>
        <begin position="410"/>
        <end position="426"/>
    </location>
</feature>
<feature type="transmembrane region" description="Helical" evidence="2">
    <location>
        <begin position="209"/>
        <end position="242"/>
    </location>
</feature>
<dbReference type="AlphaFoldDB" id="A0A841CZ22"/>
<feature type="region of interest" description="Disordered" evidence="1">
    <location>
        <begin position="333"/>
        <end position="369"/>
    </location>
</feature>
<name>A0A841CZ22_PLAVE</name>
<keyword evidence="2" id="KW-0472">Membrane</keyword>
<evidence type="ECO:0000313" key="5">
    <source>
        <dbReference type="Proteomes" id="UP000562352"/>
    </source>
</evidence>
<evidence type="ECO:0000313" key="4">
    <source>
        <dbReference type="EMBL" id="MBB5961358.1"/>
    </source>
</evidence>
<accession>A0A841CZ22</accession>
<proteinExistence type="predicted"/>
<dbReference type="Proteomes" id="UP000562352">
    <property type="component" value="Unassembled WGS sequence"/>
</dbReference>
<keyword evidence="2" id="KW-1133">Transmembrane helix</keyword>
<evidence type="ECO:0000256" key="2">
    <source>
        <dbReference type="SAM" id="Phobius"/>
    </source>
</evidence>
<comment type="caution">
    <text evidence="4">The sequence shown here is derived from an EMBL/GenBank/DDBJ whole genome shotgun (WGS) entry which is preliminary data.</text>
</comment>
<feature type="compositionally biased region" description="Low complexity" evidence="1">
    <location>
        <begin position="333"/>
        <end position="357"/>
    </location>
</feature>
<sequence length="518" mass="54337">MNPHGSVRAPWSRPDPRLLWLDLGRALGPAVPVGVTAFAARDRLNLQAAITLGTVLAALAAIAVAGLVRHSTTRYRVTAERVELRSGLVLRRHRSVPRDRVRSIDLTADPLRRIAGLAAVRIGTGQGGEGKGLVLDGIRREAALLLRAELLGRTAPAGSAITELRPAWIRYALLSSWSLLIGLAPFGVFFRVLDAVGVRPDEVGFLGELWALVVATHPAAVAAAAVAVVLSIGLAGTLLLYVESWWDFRLTREPDRTLSVRRGLLTTRSVSLEERRLHGAELAEPLPLRWGGGARVSAVATGLGEGESAVLLPPAPRAEAHRVAAAVLAGSASRPPAGDAPPAGEAAAAESAAPAGGSASGEGPPPTLMPLAAHPRAALRRRVVLAIWPPVLLALLPAGLAAWWSGFPGLLWTAGAVLLPAALLLARDAYRSLGHGLHGPYLVTRYGTARRRTVALRRTAIIGWTVGRSPFQRRSGLLTLTATTAAGRGAYAVRDVSVAEGLAFAEEAVPGLLAPFVR</sequence>
<dbReference type="InterPro" id="IPR014529">
    <property type="entry name" value="UCP026631"/>
</dbReference>
<feature type="domain" description="YdbS-like PH" evidence="3">
    <location>
        <begin position="72"/>
        <end position="144"/>
    </location>
</feature>